<gene>
    <name evidence="5" type="ORF">HII30_16350</name>
</gene>
<dbReference type="PROSITE" id="PS01124">
    <property type="entry name" value="HTH_ARAC_FAMILY_2"/>
    <property type="match status" value="1"/>
</dbReference>
<dbReference type="EMBL" id="JABBPN010000017">
    <property type="protein sequence ID" value="NMO97338.1"/>
    <property type="molecule type" value="Genomic_DNA"/>
</dbReference>
<comment type="caution">
    <text evidence="5">The sequence shown here is derived from an EMBL/GenBank/DDBJ whole genome shotgun (WGS) entry which is preliminary data.</text>
</comment>
<dbReference type="SUPFAM" id="SSF51215">
    <property type="entry name" value="Regulatory protein AraC"/>
    <property type="match status" value="1"/>
</dbReference>
<dbReference type="InterPro" id="IPR009057">
    <property type="entry name" value="Homeodomain-like_sf"/>
</dbReference>
<dbReference type="PANTHER" id="PTHR43280:SF2">
    <property type="entry name" value="HTH-TYPE TRANSCRIPTIONAL REGULATOR EXSA"/>
    <property type="match status" value="1"/>
</dbReference>
<evidence type="ECO:0000256" key="1">
    <source>
        <dbReference type="ARBA" id="ARBA00023015"/>
    </source>
</evidence>
<keyword evidence="3" id="KW-0804">Transcription</keyword>
<dbReference type="PROSITE" id="PS00041">
    <property type="entry name" value="HTH_ARAC_FAMILY_1"/>
    <property type="match status" value="1"/>
</dbReference>
<dbReference type="AlphaFoldDB" id="A0A848M804"/>
<proteinExistence type="predicted"/>
<dbReference type="GO" id="GO:0043565">
    <property type="term" value="F:sequence-specific DNA binding"/>
    <property type="evidence" value="ECO:0007669"/>
    <property type="project" value="InterPro"/>
</dbReference>
<dbReference type="PANTHER" id="PTHR43280">
    <property type="entry name" value="ARAC-FAMILY TRANSCRIPTIONAL REGULATOR"/>
    <property type="match status" value="1"/>
</dbReference>
<keyword evidence="2" id="KW-0238">DNA-binding</keyword>
<dbReference type="InterPro" id="IPR014710">
    <property type="entry name" value="RmlC-like_jellyroll"/>
</dbReference>
<dbReference type="Gene3D" id="2.60.120.10">
    <property type="entry name" value="Jelly Rolls"/>
    <property type="match status" value="1"/>
</dbReference>
<evidence type="ECO:0000313" key="6">
    <source>
        <dbReference type="Proteomes" id="UP000565468"/>
    </source>
</evidence>
<dbReference type="SMART" id="SM00342">
    <property type="entry name" value="HTH_ARAC"/>
    <property type="match status" value="1"/>
</dbReference>
<dbReference type="InterPro" id="IPR003313">
    <property type="entry name" value="AraC-bd"/>
</dbReference>
<evidence type="ECO:0000256" key="2">
    <source>
        <dbReference type="ARBA" id="ARBA00023125"/>
    </source>
</evidence>
<name>A0A848M804_PAELE</name>
<dbReference type="InterPro" id="IPR018060">
    <property type="entry name" value="HTH_AraC"/>
</dbReference>
<dbReference type="InterPro" id="IPR037923">
    <property type="entry name" value="HTH-like"/>
</dbReference>
<keyword evidence="1" id="KW-0805">Transcription regulation</keyword>
<evidence type="ECO:0000313" key="5">
    <source>
        <dbReference type="EMBL" id="NMO97338.1"/>
    </source>
</evidence>
<feature type="domain" description="HTH araC/xylS-type" evidence="4">
    <location>
        <begin position="171"/>
        <end position="269"/>
    </location>
</feature>
<evidence type="ECO:0000256" key="3">
    <source>
        <dbReference type="ARBA" id="ARBA00023163"/>
    </source>
</evidence>
<sequence>MKFFYQNWKFDSLLPLHIFTHNNIAFHAHCHPEVEIIYVESGSLVLGVNEERRQVFEGEFIICGSNDIHYLEYAGMDSRATVLIFKPELLGASRIWPSEFQFTSPYFTPQPELRPQLVELMHSIQRETENPAAGSSMMIRGTLLQFCALLQRSVTCIPKGKEPYEQRARMQKILSYIEENCRTEITLESISKHFNIDPYHFSRSFKSTLGISFKTYLNTVRVSLAEIKLETTEDSILDIALECGFTSIRTFNRVYKTLKGRTPSELRKA</sequence>
<accession>A0A848M804</accession>
<dbReference type="Proteomes" id="UP000565468">
    <property type="component" value="Unassembled WGS sequence"/>
</dbReference>
<organism evidence="5 6">
    <name type="scientific">Paenibacillus lemnae</name>
    <dbReference type="NCBI Taxonomy" id="1330551"/>
    <lineage>
        <taxon>Bacteria</taxon>
        <taxon>Bacillati</taxon>
        <taxon>Bacillota</taxon>
        <taxon>Bacilli</taxon>
        <taxon>Bacillales</taxon>
        <taxon>Paenibacillaceae</taxon>
        <taxon>Paenibacillus</taxon>
    </lineage>
</organism>
<reference evidence="5 6" key="1">
    <citation type="submission" date="2020-04" db="EMBL/GenBank/DDBJ databases">
        <title>Paenibacillus algicola sp. nov., a novel marine bacterium producing alginate lyase.</title>
        <authorList>
            <person name="Huang H."/>
        </authorList>
    </citation>
    <scope>NUCLEOTIDE SEQUENCE [LARGE SCALE GENOMIC DNA]</scope>
    <source>
        <strain evidence="5 6">L7-75</strain>
    </source>
</reference>
<dbReference type="GO" id="GO:0003700">
    <property type="term" value="F:DNA-binding transcription factor activity"/>
    <property type="evidence" value="ECO:0007669"/>
    <property type="project" value="InterPro"/>
</dbReference>
<dbReference type="Pfam" id="PF02311">
    <property type="entry name" value="AraC_binding"/>
    <property type="match status" value="1"/>
</dbReference>
<dbReference type="RefSeq" id="WP_169506123.1">
    <property type="nucleotide sequence ID" value="NZ_JABBPN010000017.1"/>
</dbReference>
<dbReference type="Gene3D" id="1.10.10.60">
    <property type="entry name" value="Homeodomain-like"/>
    <property type="match status" value="2"/>
</dbReference>
<keyword evidence="6" id="KW-1185">Reference proteome</keyword>
<evidence type="ECO:0000259" key="4">
    <source>
        <dbReference type="PROSITE" id="PS01124"/>
    </source>
</evidence>
<dbReference type="SUPFAM" id="SSF46689">
    <property type="entry name" value="Homeodomain-like"/>
    <property type="match status" value="2"/>
</dbReference>
<dbReference type="Pfam" id="PF12833">
    <property type="entry name" value="HTH_18"/>
    <property type="match status" value="1"/>
</dbReference>
<dbReference type="InterPro" id="IPR018062">
    <property type="entry name" value="HTH_AraC-typ_CS"/>
</dbReference>
<protein>
    <submittedName>
        <fullName evidence="5">AraC family transcriptional regulator</fullName>
    </submittedName>
</protein>